<dbReference type="Gene3D" id="1.25.40.10">
    <property type="entry name" value="Tetratricopeptide repeat domain"/>
    <property type="match status" value="1"/>
</dbReference>
<dbReference type="PATRIC" id="fig|394096.3.peg.4683"/>
<evidence type="ECO:0000313" key="2">
    <source>
        <dbReference type="EMBL" id="KFE67379.1"/>
    </source>
</evidence>
<reference evidence="1 3" key="1">
    <citation type="submission" date="2014-04" db="EMBL/GenBank/DDBJ databases">
        <title>Genome assembly of Hyalangium minutum DSM 14724.</title>
        <authorList>
            <person name="Sharma G."/>
            <person name="Subramanian S."/>
        </authorList>
    </citation>
    <scope>NUCLEOTIDE SEQUENCE [LARGE SCALE GENOMIC DNA]</scope>
    <source>
        <strain evidence="1 3">DSM 14724</strain>
    </source>
</reference>
<keyword evidence="3" id="KW-1185">Reference proteome</keyword>
<proteinExistence type="predicted"/>
<accession>A0A085WHX9</accession>
<evidence type="ECO:0000313" key="1">
    <source>
        <dbReference type="EMBL" id="KFE67292.1"/>
    </source>
</evidence>
<dbReference type="EMBL" id="JMCB01000008">
    <property type="protein sequence ID" value="KFE67292.1"/>
    <property type="molecule type" value="Genomic_DNA"/>
</dbReference>
<dbReference type="InterPro" id="IPR011990">
    <property type="entry name" value="TPR-like_helical_dom_sf"/>
</dbReference>
<dbReference type="AlphaFoldDB" id="A0A085WHX9"/>
<dbReference type="Proteomes" id="UP000028725">
    <property type="component" value="Unassembled WGS sequence"/>
</dbReference>
<dbReference type="STRING" id="394096.DB31_8645"/>
<comment type="caution">
    <text evidence="1">The sequence shown here is derived from an EMBL/GenBank/DDBJ whole genome shotgun (WGS) entry which is preliminary data.</text>
</comment>
<name>A0A085WHX9_9BACT</name>
<dbReference type="EMBL" id="JMCB01000008">
    <property type="protein sequence ID" value="KFE67379.1"/>
    <property type="molecule type" value="Genomic_DNA"/>
</dbReference>
<evidence type="ECO:0000313" key="3">
    <source>
        <dbReference type="Proteomes" id="UP000028725"/>
    </source>
</evidence>
<organism evidence="1 3">
    <name type="scientific">Hyalangium minutum</name>
    <dbReference type="NCBI Taxonomy" id="394096"/>
    <lineage>
        <taxon>Bacteria</taxon>
        <taxon>Pseudomonadati</taxon>
        <taxon>Myxococcota</taxon>
        <taxon>Myxococcia</taxon>
        <taxon>Myxococcales</taxon>
        <taxon>Cystobacterineae</taxon>
        <taxon>Archangiaceae</taxon>
        <taxon>Hyalangium</taxon>
    </lineage>
</organism>
<dbReference type="SUPFAM" id="SSF48452">
    <property type="entry name" value="TPR-like"/>
    <property type="match status" value="1"/>
</dbReference>
<protein>
    <submittedName>
        <fullName evidence="1">Tetratricopeptide repeat domain protein</fullName>
    </submittedName>
</protein>
<sequence length="175" mass="19056">MKPEELLARLRSAREAAGGKPGALERLRLHRELAAEAPAFVPNLLELGRCLQLAEPAAGEDTFTEAETVLKQAVELSERSAPALLELGYFLNLIRDRPQEMEPLLEEAAGKSLRLLEDAWSGLIDALVEQGKLQRALALSGEALRVFPESARITLSSQSARARAIQEGLLPPEPC</sequence>
<gene>
    <name evidence="1" type="ORF">DB31_8645</name>
    <name evidence="2" type="ORF">DB31_8732</name>
</gene>